<accession>A0A9Q1IL49</accession>
<name>A0A9Q1IL49_SYNKA</name>
<dbReference type="Proteomes" id="UP001152622">
    <property type="component" value="Chromosome 13"/>
</dbReference>
<evidence type="ECO:0000313" key="2">
    <source>
        <dbReference type="Proteomes" id="UP001152622"/>
    </source>
</evidence>
<gene>
    <name evidence="1" type="ORF">SKAU_G00309760</name>
</gene>
<reference evidence="1" key="1">
    <citation type="journal article" date="2023" name="Science">
        <title>Genome structures resolve the early diversification of teleost fishes.</title>
        <authorList>
            <person name="Parey E."/>
            <person name="Louis A."/>
            <person name="Montfort J."/>
            <person name="Bouchez O."/>
            <person name="Roques C."/>
            <person name="Iampietro C."/>
            <person name="Lluch J."/>
            <person name="Castinel A."/>
            <person name="Donnadieu C."/>
            <person name="Desvignes T."/>
            <person name="Floi Bucao C."/>
            <person name="Jouanno E."/>
            <person name="Wen M."/>
            <person name="Mejri S."/>
            <person name="Dirks R."/>
            <person name="Jansen H."/>
            <person name="Henkel C."/>
            <person name="Chen W.J."/>
            <person name="Zahm M."/>
            <person name="Cabau C."/>
            <person name="Klopp C."/>
            <person name="Thompson A.W."/>
            <person name="Robinson-Rechavi M."/>
            <person name="Braasch I."/>
            <person name="Lecointre G."/>
            <person name="Bobe J."/>
            <person name="Postlethwait J.H."/>
            <person name="Berthelot C."/>
            <person name="Roest Crollius H."/>
            <person name="Guiguen Y."/>
        </authorList>
    </citation>
    <scope>NUCLEOTIDE SEQUENCE</scope>
    <source>
        <strain evidence="1">WJC10195</strain>
    </source>
</reference>
<dbReference type="EMBL" id="JAINUF010000013">
    <property type="protein sequence ID" value="KAJ8343647.1"/>
    <property type="molecule type" value="Genomic_DNA"/>
</dbReference>
<protein>
    <submittedName>
        <fullName evidence="1">Uncharacterized protein</fullName>
    </submittedName>
</protein>
<organism evidence="1 2">
    <name type="scientific">Synaphobranchus kaupii</name>
    <name type="common">Kaup's arrowtooth eel</name>
    <dbReference type="NCBI Taxonomy" id="118154"/>
    <lineage>
        <taxon>Eukaryota</taxon>
        <taxon>Metazoa</taxon>
        <taxon>Chordata</taxon>
        <taxon>Craniata</taxon>
        <taxon>Vertebrata</taxon>
        <taxon>Euteleostomi</taxon>
        <taxon>Actinopterygii</taxon>
        <taxon>Neopterygii</taxon>
        <taxon>Teleostei</taxon>
        <taxon>Anguilliformes</taxon>
        <taxon>Synaphobranchidae</taxon>
        <taxon>Synaphobranchus</taxon>
    </lineage>
</organism>
<evidence type="ECO:0000313" key="1">
    <source>
        <dbReference type="EMBL" id="KAJ8343647.1"/>
    </source>
</evidence>
<sequence>MEEVETFVVGELRCLITAPKPGGVASHFEALPPKSVGDDKCFVFENAHAGLSGSVHSSIGQQGYKMAISLALGITEMSSTPQVIPPFTFPGAFTITQDPTPRVRILSS</sequence>
<keyword evidence="2" id="KW-1185">Reference proteome</keyword>
<comment type="caution">
    <text evidence="1">The sequence shown here is derived from an EMBL/GenBank/DDBJ whole genome shotgun (WGS) entry which is preliminary data.</text>
</comment>
<dbReference type="AlphaFoldDB" id="A0A9Q1IL49"/>
<proteinExistence type="predicted"/>